<feature type="region of interest" description="Disordered" evidence="1">
    <location>
        <begin position="108"/>
        <end position="129"/>
    </location>
</feature>
<organism evidence="2 3">
    <name type="scientific">Thalassiosira oceanica</name>
    <name type="common">Marine diatom</name>
    <dbReference type="NCBI Taxonomy" id="159749"/>
    <lineage>
        <taxon>Eukaryota</taxon>
        <taxon>Sar</taxon>
        <taxon>Stramenopiles</taxon>
        <taxon>Ochrophyta</taxon>
        <taxon>Bacillariophyta</taxon>
        <taxon>Coscinodiscophyceae</taxon>
        <taxon>Thalassiosirophycidae</taxon>
        <taxon>Thalassiosirales</taxon>
        <taxon>Thalassiosiraceae</taxon>
        <taxon>Thalassiosira</taxon>
    </lineage>
</organism>
<feature type="compositionally biased region" description="Polar residues" evidence="1">
    <location>
        <begin position="269"/>
        <end position="278"/>
    </location>
</feature>
<dbReference type="EMBL" id="AGNL01001753">
    <property type="protein sequence ID" value="EJK76747.1"/>
    <property type="molecule type" value="Genomic_DNA"/>
</dbReference>
<accession>K0TQW3</accession>
<dbReference type="AlphaFoldDB" id="K0TQW3"/>
<evidence type="ECO:0000313" key="2">
    <source>
        <dbReference type="EMBL" id="EJK76747.1"/>
    </source>
</evidence>
<reference evidence="2 3" key="1">
    <citation type="journal article" date="2012" name="Genome Biol.">
        <title>Genome and low-iron response of an oceanic diatom adapted to chronic iron limitation.</title>
        <authorList>
            <person name="Lommer M."/>
            <person name="Specht M."/>
            <person name="Roy A.S."/>
            <person name="Kraemer L."/>
            <person name="Andreson R."/>
            <person name="Gutowska M.A."/>
            <person name="Wolf J."/>
            <person name="Bergner S.V."/>
            <person name="Schilhabel M.B."/>
            <person name="Klostermeier U.C."/>
            <person name="Beiko R.G."/>
            <person name="Rosenstiel P."/>
            <person name="Hippler M."/>
            <person name="Laroche J."/>
        </authorList>
    </citation>
    <scope>NUCLEOTIDE SEQUENCE [LARGE SCALE GENOMIC DNA]</scope>
    <source>
        <strain evidence="2 3">CCMP1005</strain>
    </source>
</reference>
<comment type="caution">
    <text evidence="2">The sequence shown here is derived from an EMBL/GenBank/DDBJ whole genome shotgun (WGS) entry which is preliminary data.</text>
</comment>
<protein>
    <submittedName>
        <fullName evidence="2">Uncharacterized protein</fullName>
    </submittedName>
</protein>
<feature type="region of interest" description="Disordered" evidence="1">
    <location>
        <begin position="219"/>
        <end position="241"/>
    </location>
</feature>
<proteinExistence type="predicted"/>
<feature type="compositionally biased region" description="Polar residues" evidence="1">
    <location>
        <begin position="219"/>
        <end position="239"/>
    </location>
</feature>
<feature type="non-terminal residue" evidence="2">
    <location>
        <position position="330"/>
    </location>
</feature>
<dbReference type="Proteomes" id="UP000266841">
    <property type="component" value="Unassembled WGS sequence"/>
</dbReference>
<feature type="region of interest" description="Disordered" evidence="1">
    <location>
        <begin position="255"/>
        <end position="278"/>
    </location>
</feature>
<name>K0TQW3_THAOC</name>
<evidence type="ECO:0000256" key="1">
    <source>
        <dbReference type="SAM" id="MobiDB-lite"/>
    </source>
</evidence>
<feature type="compositionally biased region" description="Basic and acidic residues" evidence="1">
    <location>
        <begin position="118"/>
        <end position="129"/>
    </location>
</feature>
<sequence length="330" mass="36543">MFTLHKTPSHQHAVIPAPFSTAASAILAQGRVAFSVSAQTGTYLDSAATRTTVTPLEEVIAFPAIAAKQSTMPTVFHARAIRLGALANMLGVATGPLSMHKPQLNTKQCGQKCRQSKSGRERTTSESEAICERRELDSNCYSDEHNGRVPTVARRSPFAVRRYPCPAMLCSSSSSSSRGGTSVDCHASKYPVGNRHDQHDLDEVELQYWGERWMIKSSGGSTRGISARQGESTTDTAGTAGQPLLFRPMAQELQKRPGKNFRDTKKTETVQGDSDSGDQSEFIRLSRMLWPMYLSPLDMCKDNDSIHETMWSILRDNWEEMRPNEDTELR</sequence>
<keyword evidence="3" id="KW-1185">Reference proteome</keyword>
<evidence type="ECO:0000313" key="3">
    <source>
        <dbReference type="Proteomes" id="UP000266841"/>
    </source>
</evidence>
<gene>
    <name evidence="2" type="ORF">THAOC_01474</name>
</gene>